<dbReference type="HOGENOM" id="CLU_025996_0_4_3"/>
<sequence length="332" mass="38901">MSNIKISILMPAYNSEEFISRSIESVIKQSFLNFELIIVDDGSRDATKEIVNMYKHNNNKIKLFTKSNSGITETLNFGLKKCKGEWIARLDSDDLSRFDRLEKQLLIAESNRNTGLVGSDAIFIDSLDNNLYSFSYPSTHKELTNNLLSCKKFFPHSSAFFNRELVESIGAYRQRAGISEDWDLWLRLASKSKIINIKKPLLKIRIHENRISNKNSLKQSFDTRFVIVANLLSTKKNYDPLDLLSDEEFINYKNYIEIFLEKLGFSDYLKFISFLKNPILKRIILPTFFLRNITRPFYIYSFIKLKFFSKSIQIKIAKSYYDRFIRNSKLIK</sequence>
<dbReference type="SUPFAM" id="SSF53448">
    <property type="entry name" value="Nucleotide-diphospho-sugar transferases"/>
    <property type="match status" value="1"/>
</dbReference>
<dbReference type="PANTHER" id="PTHR22916:SF3">
    <property type="entry name" value="UDP-GLCNAC:BETAGAL BETA-1,3-N-ACETYLGLUCOSAMINYLTRANSFERASE-LIKE PROTEIN 1"/>
    <property type="match status" value="1"/>
</dbReference>
<evidence type="ECO:0000313" key="2">
    <source>
        <dbReference type="EMBL" id="ABM72596.1"/>
    </source>
</evidence>
<dbReference type="PANTHER" id="PTHR22916">
    <property type="entry name" value="GLYCOSYLTRANSFERASE"/>
    <property type="match status" value="1"/>
</dbReference>
<gene>
    <name evidence="2" type="ordered locus">P9515_13891</name>
</gene>
<dbReference type="InterPro" id="IPR029044">
    <property type="entry name" value="Nucleotide-diphossugar_trans"/>
</dbReference>
<dbReference type="GeneID" id="60201270"/>
<dbReference type="eggNOG" id="COG1215">
    <property type="taxonomic scope" value="Bacteria"/>
</dbReference>
<dbReference type="RefSeq" id="WP_011820693.1">
    <property type="nucleotide sequence ID" value="NC_008817.1"/>
</dbReference>
<organism evidence="2 3">
    <name type="scientific">Prochlorococcus marinus (strain MIT 9515)</name>
    <dbReference type="NCBI Taxonomy" id="167542"/>
    <lineage>
        <taxon>Bacteria</taxon>
        <taxon>Bacillati</taxon>
        <taxon>Cyanobacteriota</taxon>
        <taxon>Cyanophyceae</taxon>
        <taxon>Synechococcales</taxon>
        <taxon>Prochlorococcaceae</taxon>
        <taxon>Prochlorococcus</taxon>
    </lineage>
</organism>
<dbReference type="GO" id="GO:0016758">
    <property type="term" value="F:hexosyltransferase activity"/>
    <property type="evidence" value="ECO:0007669"/>
    <property type="project" value="UniProtKB-ARBA"/>
</dbReference>
<accession>A2BXT5</accession>
<protein>
    <recommendedName>
        <fullName evidence="1">Glycosyltransferase 2-like domain-containing protein</fullName>
    </recommendedName>
</protein>
<evidence type="ECO:0000313" key="3">
    <source>
        <dbReference type="Proteomes" id="UP000001589"/>
    </source>
</evidence>
<dbReference type="Proteomes" id="UP000001589">
    <property type="component" value="Chromosome"/>
</dbReference>
<reference evidence="2 3" key="1">
    <citation type="journal article" date="2007" name="PLoS Genet.">
        <title>Patterns and implications of gene gain and loss in the evolution of Prochlorococcus.</title>
        <authorList>
            <person name="Kettler G.C."/>
            <person name="Martiny A.C."/>
            <person name="Huang K."/>
            <person name="Zucker J."/>
            <person name="Coleman M.L."/>
            <person name="Rodrigue S."/>
            <person name="Chen F."/>
            <person name="Lapidus A."/>
            <person name="Ferriera S."/>
            <person name="Johnson J."/>
            <person name="Steglich C."/>
            <person name="Church G.M."/>
            <person name="Richardson P."/>
            <person name="Chisholm S.W."/>
        </authorList>
    </citation>
    <scope>NUCLEOTIDE SEQUENCE [LARGE SCALE GENOMIC DNA]</scope>
    <source>
        <strain evidence="2 3">MIT 9515</strain>
    </source>
</reference>
<dbReference type="EMBL" id="CP000552">
    <property type="protein sequence ID" value="ABM72596.1"/>
    <property type="molecule type" value="Genomic_DNA"/>
</dbReference>
<evidence type="ECO:0000259" key="1">
    <source>
        <dbReference type="Pfam" id="PF00535"/>
    </source>
</evidence>
<dbReference type="Gene3D" id="3.90.550.10">
    <property type="entry name" value="Spore Coat Polysaccharide Biosynthesis Protein SpsA, Chain A"/>
    <property type="match status" value="1"/>
</dbReference>
<feature type="domain" description="Glycosyltransferase 2-like" evidence="1">
    <location>
        <begin position="7"/>
        <end position="169"/>
    </location>
</feature>
<dbReference type="InterPro" id="IPR001173">
    <property type="entry name" value="Glyco_trans_2-like"/>
</dbReference>
<dbReference type="STRING" id="167542.P9515_13891"/>
<dbReference type="CAZy" id="GT2">
    <property type="family name" value="Glycosyltransferase Family 2"/>
</dbReference>
<dbReference type="KEGG" id="pmc:P9515_13891"/>
<proteinExistence type="predicted"/>
<dbReference type="Pfam" id="PF00535">
    <property type="entry name" value="Glycos_transf_2"/>
    <property type="match status" value="1"/>
</dbReference>
<name>A2BXT5_PROM5</name>
<dbReference type="OrthoDB" id="455644at2"/>
<dbReference type="AlphaFoldDB" id="A2BXT5"/>